<proteinExistence type="predicted"/>
<keyword evidence="3" id="KW-1185">Reference proteome</keyword>
<dbReference type="AlphaFoldDB" id="G9PCE6"/>
<evidence type="ECO:0000313" key="3">
    <source>
        <dbReference type="Proteomes" id="UP000005426"/>
    </source>
</evidence>
<protein>
    <submittedName>
        <fullName evidence="2">Uncharacterized protein</fullName>
    </submittedName>
</protein>
<gene>
    <name evidence="2" type="ORF">TRIATDRAFT_302907</name>
</gene>
<accession>G9PCE6</accession>
<sequence>MASEQLVYESRRSFVLHGPAPTVVAASSYMRPASLGSSHMTPCLNRRTDAPETGWKPEACTEDVPAGSRKVSASCRVSKPISTTSRLLASGVVVERRDKTWISINAWA</sequence>
<name>G9PCE6_HYPAI</name>
<comment type="caution">
    <text evidence="2">The sequence shown here is derived from an EMBL/GenBank/DDBJ whole genome shotgun (WGS) entry which is preliminary data.</text>
</comment>
<evidence type="ECO:0000256" key="1">
    <source>
        <dbReference type="SAM" id="MobiDB-lite"/>
    </source>
</evidence>
<reference evidence="2 3" key="1">
    <citation type="journal article" date="2011" name="Genome Biol.">
        <title>Comparative genome sequence analysis underscores mycoparasitism as the ancestral life style of Trichoderma.</title>
        <authorList>
            <person name="Kubicek C.P."/>
            <person name="Herrera-Estrella A."/>
            <person name="Seidl-Seiboth V."/>
            <person name="Martinez D.A."/>
            <person name="Druzhinina I.S."/>
            <person name="Thon M."/>
            <person name="Zeilinger S."/>
            <person name="Casas-Flores S."/>
            <person name="Horwitz B.A."/>
            <person name="Mukherjee P.K."/>
            <person name="Mukherjee M."/>
            <person name="Kredics L."/>
            <person name="Alcaraz L.D."/>
            <person name="Aerts A."/>
            <person name="Antal Z."/>
            <person name="Atanasova L."/>
            <person name="Cervantes-Badillo M.G."/>
            <person name="Challacombe J."/>
            <person name="Chertkov O."/>
            <person name="McCluskey K."/>
            <person name="Coulpier F."/>
            <person name="Deshpande N."/>
            <person name="von Doehren H."/>
            <person name="Ebbole D.J."/>
            <person name="Esquivel-Naranjo E.U."/>
            <person name="Fekete E."/>
            <person name="Flipphi M."/>
            <person name="Glaser F."/>
            <person name="Gomez-Rodriguez E.Y."/>
            <person name="Gruber S."/>
            <person name="Han C."/>
            <person name="Henrissat B."/>
            <person name="Hermosa R."/>
            <person name="Hernandez-Onate M."/>
            <person name="Karaffa L."/>
            <person name="Kosti I."/>
            <person name="Le Crom S."/>
            <person name="Lindquist E."/>
            <person name="Lucas S."/>
            <person name="Luebeck M."/>
            <person name="Luebeck P.S."/>
            <person name="Margeot A."/>
            <person name="Metz B."/>
            <person name="Misra M."/>
            <person name="Nevalainen H."/>
            <person name="Omann M."/>
            <person name="Packer N."/>
            <person name="Perrone G."/>
            <person name="Uresti-Rivera E.E."/>
            <person name="Salamov A."/>
            <person name="Schmoll M."/>
            <person name="Seiboth B."/>
            <person name="Shapiro H."/>
            <person name="Sukno S."/>
            <person name="Tamayo-Ramos J.A."/>
            <person name="Tisch D."/>
            <person name="Wiest A."/>
            <person name="Wilkinson H.H."/>
            <person name="Zhang M."/>
            <person name="Coutinho P.M."/>
            <person name="Kenerley C.M."/>
            <person name="Monte E."/>
            <person name="Baker S.E."/>
            <person name="Grigoriev I.V."/>
        </authorList>
    </citation>
    <scope>NUCLEOTIDE SEQUENCE [LARGE SCALE GENOMIC DNA]</scope>
    <source>
        <strain evidence="3">ATCC 20476 / IMI 206040</strain>
    </source>
</reference>
<dbReference type="Proteomes" id="UP000005426">
    <property type="component" value="Unassembled WGS sequence"/>
</dbReference>
<dbReference type="EMBL" id="ABDG02000029">
    <property type="protein sequence ID" value="EHK39520.1"/>
    <property type="molecule type" value="Genomic_DNA"/>
</dbReference>
<evidence type="ECO:0000313" key="2">
    <source>
        <dbReference type="EMBL" id="EHK39520.1"/>
    </source>
</evidence>
<organism evidence="2 3">
    <name type="scientific">Hypocrea atroviridis (strain ATCC 20476 / IMI 206040)</name>
    <name type="common">Trichoderma atroviride</name>
    <dbReference type="NCBI Taxonomy" id="452589"/>
    <lineage>
        <taxon>Eukaryota</taxon>
        <taxon>Fungi</taxon>
        <taxon>Dikarya</taxon>
        <taxon>Ascomycota</taxon>
        <taxon>Pezizomycotina</taxon>
        <taxon>Sordariomycetes</taxon>
        <taxon>Hypocreomycetidae</taxon>
        <taxon>Hypocreales</taxon>
        <taxon>Hypocreaceae</taxon>
        <taxon>Trichoderma</taxon>
    </lineage>
</organism>
<feature type="region of interest" description="Disordered" evidence="1">
    <location>
        <begin position="35"/>
        <end position="62"/>
    </location>
</feature>
<dbReference type="HOGENOM" id="CLU_2197336_0_0_1"/>